<dbReference type="AlphaFoldDB" id="A0A975AUY4"/>
<protein>
    <submittedName>
        <fullName evidence="5">Glycosyltransferase</fullName>
    </submittedName>
</protein>
<dbReference type="InterPro" id="IPR029044">
    <property type="entry name" value="Nucleotide-diphossugar_trans"/>
</dbReference>
<dbReference type="CDD" id="cd06423">
    <property type="entry name" value="CESA_like"/>
    <property type="match status" value="1"/>
</dbReference>
<keyword evidence="4" id="KW-1133">Transmembrane helix</keyword>
<evidence type="ECO:0000256" key="4">
    <source>
        <dbReference type="SAM" id="Phobius"/>
    </source>
</evidence>
<evidence type="ECO:0000256" key="1">
    <source>
        <dbReference type="ARBA" id="ARBA00006739"/>
    </source>
</evidence>
<keyword evidence="3" id="KW-0808">Transferase</keyword>
<keyword evidence="6" id="KW-1185">Reference proteome</keyword>
<feature type="transmembrane region" description="Helical" evidence="4">
    <location>
        <begin position="372"/>
        <end position="394"/>
    </location>
</feature>
<keyword evidence="2" id="KW-0328">Glycosyltransferase</keyword>
<dbReference type="RefSeq" id="WP_284679596.1">
    <property type="nucleotide sequence ID" value="NZ_CP060096.1"/>
</dbReference>
<comment type="similarity">
    <text evidence="1">Belongs to the glycosyltransferase 2 family.</text>
</comment>
<organism evidence="5 6">
    <name type="scientific">Aceticella autotrophica</name>
    <dbReference type="NCBI Taxonomy" id="2755338"/>
    <lineage>
        <taxon>Bacteria</taxon>
        <taxon>Bacillati</taxon>
        <taxon>Bacillota</taxon>
        <taxon>Clostridia</taxon>
        <taxon>Thermoanaerobacterales</taxon>
        <taxon>Thermoanaerobacteraceae</taxon>
        <taxon>Aceticella</taxon>
    </lineage>
</organism>
<feature type="transmembrane region" description="Helical" evidence="4">
    <location>
        <begin position="340"/>
        <end position="360"/>
    </location>
</feature>
<evidence type="ECO:0000313" key="5">
    <source>
        <dbReference type="EMBL" id="QSZ26908.1"/>
    </source>
</evidence>
<keyword evidence="4" id="KW-0812">Transmembrane</keyword>
<dbReference type="Gene3D" id="3.90.550.10">
    <property type="entry name" value="Spore Coat Polysaccharide Biosynthesis Protein SpsA, Chain A"/>
    <property type="match status" value="1"/>
</dbReference>
<dbReference type="GO" id="GO:0016757">
    <property type="term" value="F:glycosyltransferase activity"/>
    <property type="evidence" value="ECO:0007669"/>
    <property type="project" value="UniProtKB-KW"/>
</dbReference>
<keyword evidence="4" id="KW-0472">Membrane</keyword>
<sequence>MKIIGNIWWFLGWYVFLYPFALSIVWSILGFYFWWRRERNPDKEKKEWPNLWPPVTILIPCHNESAGIASICTSLQLLNYPDYQVIFIDDASTDDTAAAIRHFLPDNPNFHLLSLTKNCGKAQALNYALATVVTASITVVIDADTILTPDALKYLVAPFSSQPRLGAVTGNPLAVKRISILEKLQAAEFASIIGLIKRSQRVIGRVLTVSGCATAYRTEVLKEVGGFSFKTATEDIDITWKIQRHFYEVWFAPQAAVFIQCPSTFKEYWKQRRRWALGGWHLLRTHKDIFKNLKWRYLYPTYLEFVLSTFWAFVFVFGTIYWLITYFLKLSPIGFSPIPAWYGALISIVCIFQMAIALFLNHRYDPKLYRTFFWIPWYPIFFFAFGAITIVWTAPKGLFGSLENVGRWKSPKRQVANS</sequence>
<evidence type="ECO:0000256" key="3">
    <source>
        <dbReference type="ARBA" id="ARBA00022679"/>
    </source>
</evidence>
<name>A0A975AUY4_9THEO</name>
<dbReference type="PANTHER" id="PTHR43630">
    <property type="entry name" value="POLY-BETA-1,6-N-ACETYL-D-GLUCOSAMINE SYNTHASE"/>
    <property type="match status" value="1"/>
</dbReference>
<feature type="transmembrane region" description="Helical" evidence="4">
    <location>
        <begin position="12"/>
        <end position="35"/>
    </location>
</feature>
<accession>A0A975AUY4</accession>
<evidence type="ECO:0000256" key="2">
    <source>
        <dbReference type="ARBA" id="ARBA00022676"/>
    </source>
</evidence>
<dbReference type="EMBL" id="CP060096">
    <property type="protein sequence ID" value="QSZ26908.1"/>
    <property type="molecule type" value="Genomic_DNA"/>
</dbReference>
<gene>
    <name evidence="5" type="ORF">ACETAC_08495</name>
</gene>
<dbReference type="PANTHER" id="PTHR43630:SF1">
    <property type="entry name" value="POLY-BETA-1,6-N-ACETYL-D-GLUCOSAMINE SYNTHASE"/>
    <property type="match status" value="1"/>
</dbReference>
<dbReference type="Pfam" id="PF13641">
    <property type="entry name" value="Glyco_tranf_2_3"/>
    <property type="match status" value="1"/>
</dbReference>
<dbReference type="KEGG" id="aaut:ACETAC_08495"/>
<feature type="transmembrane region" description="Helical" evidence="4">
    <location>
        <begin position="302"/>
        <end position="328"/>
    </location>
</feature>
<proteinExistence type="inferred from homology"/>
<dbReference type="SUPFAM" id="SSF53448">
    <property type="entry name" value="Nucleotide-diphospho-sugar transferases"/>
    <property type="match status" value="1"/>
</dbReference>
<evidence type="ECO:0000313" key="6">
    <source>
        <dbReference type="Proteomes" id="UP000671913"/>
    </source>
</evidence>
<dbReference type="Proteomes" id="UP000671913">
    <property type="component" value="Chromosome"/>
</dbReference>
<reference evidence="5" key="1">
    <citation type="submission" date="2020-08" db="EMBL/GenBank/DDBJ databases">
        <title>Genomic insights into the carbon and energy metabolism of the first obligate autotrophic acetogenic bacterium Aceticella autotrophica gen. nov., sp. nov.</title>
        <authorList>
            <person name="Toshchakov S.V."/>
            <person name="Elcheninov A.G."/>
            <person name="Kublanov I.V."/>
            <person name="Frolov E.N."/>
            <person name="Lebedinsky A.V."/>
        </authorList>
    </citation>
    <scope>NUCLEOTIDE SEQUENCE</scope>
    <source>
        <strain evidence="5">3443-3Ac</strain>
    </source>
</reference>